<reference evidence="2 3" key="1">
    <citation type="submission" date="2018-03" db="EMBL/GenBank/DDBJ databases">
        <title>Aquarubrobacter algicola gen. nov., sp. nov., a novel actinobacterium isolated from shallow eutrophic lake during the end of cyanobacterial harmful algal blooms.</title>
        <authorList>
            <person name="Chun S.J."/>
        </authorList>
    </citation>
    <scope>NUCLEOTIDE SEQUENCE [LARGE SCALE GENOMIC DNA]</scope>
    <source>
        <strain evidence="2 3">Seoho-28</strain>
    </source>
</reference>
<dbReference type="SUPFAM" id="SSF54909">
    <property type="entry name" value="Dimeric alpha+beta barrel"/>
    <property type="match status" value="1"/>
</dbReference>
<protein>
    <submittedName>
        <fullName evidence="2">DUF3291 domain-containing protein</fullName>
    </submittedName>
</protein>
<dbReference type="Proteomes" id="UP000240739">
    <property type="component" value="Unassembled WGS sequence"/>
</dbReference>
<name>A0A2T4UE44_9ACTN</name>
<evidence type="ECO:0000313" key="2">
    <source>
        <dbReference type="EMBL" id="PTL55682.1"/>
    </source>
</evidence>
<dbReference type="InterPro" id="IPR011008">
    <property type="entry name" value="Dimeric_a/b-barrel"/>
</dbReference>
<dbReference type="AlphaFoldDB" id="A0A2T4UE44"/>
<evidence type="ECO:0000259" key="1">
    <source>
        <dbReference type="Pfam" id="PF11695"/>
    </source>
</evidence>
<dbReference type="Pfam" id="PF11695">
    <property type="entry name" value="DUF3291"/>
    <property type="match status" value="1"/>
</dbReference>
<proteinExistence type="predicted"/>
<comment type="caution">
    <text evidence="2">The sequence shown here is derived from an EMBL/GenBank/DDBJ whole genome shotgun (WGS) entry which is preliminary data.</text>
</comment>
<dbReference type="OrthoDB" id="2376237at2"/>
<accession>A0A2T4UE44</accession>
<dbReference type="RefSeq" id="WP_107570725.1">
    <property type="nucleotide sequence ID" value="NZ_PYYB01000003.1"/>
</dbReference>
<dbReference type="EMBL" id="PYYB01000003">
    <property type="protein sequence ID" value="PTL55682.1"/>
    <property type="molecule type" value="Genomic_DNA"/>
</dbReference>
<gene>
    <name evidence="2" type="ORF">C7Y72_18800</name>
</gene>
<organism evidence="2 3">
    <name type="scientific">Paraconexibacter algicola</name>
    <dbReference type="NCBI Taxonomy" id="2133960"/>
    <lineage>
        <taxon>Bacteria</taxon>
        <taxon>Bacillati</taxon>
        <taxon>Actinomycetota</taxon>
        <taxon>Thermoleophilia</taxon>
        <taxon>Solirubrobacterales</taxon>
        <taxon>Paraconexibacteraceae</taxon>
        <taxon>Paraconexibacter</taxon>
    </lineage>
</organism>
<evidence type="ECO:0000313" key="3">
    <source>
        <dbReference type="Proteomes" id="UP000240739"/>
    </source>
</evidence>
<feature type="domain" description="DUF3291" evidence="1">
    <location>
        <begin position="5"/>
        <end position="143"/>
    </location>
</feature>
<keyword evidence="3" id="KW-1185">Reference proteome</keyword>
<dbReference type="InterPro" id="IPR021708">
    <property type="entry name" value="DUF3291"/>
</dbReference>
<sequence length="164" mass="18530">MGHHLAQLNIGRTLAPVDSDLLIGFTTMLDVVNDRAERSDGFVWRLQDDGIGNATSLRWPDDDTINVNMSTWTAVEALHAFVYGDREHRAVMRRRREWFEKLAIFQCLWWVPEGHRPTLMEAQQRLTALEADGPTPYAFTFTTAFPAPDGPATDVRSFPDACPA</sequence>